<accession>A0A2I7KGT0</accession>
<dbReference type="InterPro" id="IPR009057">
    <property type="entry name" value="Homeodomain-like_sf"/>
</dbReference>
<evidence type="ECO:0000313" key="2">
    <source>
        <dbReference type="EMBL" id="AUR01781.1"/>
    </source>
</evidence>
<protein>
    <submittedName>
        <fullName evidence="2">Transposase, IS30 family</fullName>
    </submittedName>
</protein>
<organism evidence="2 3">
    <name type="scientific">Phaeobacter inhibens</name>
    <dbReference type="NCBI Taxonomy" id="221822"/>
    <lineage>
        <taxon>Bacteria</taxon>
        <taxon>Pseudomonadati</taxon>
        <taxon>Pseudomonadota</taxon>
        <taxon>Alphaproteobacteria</taxon>
        <taxon>Rhodobacterales</taxon>
        <taxon>Roseobacteraceae</taxon>
        <taxon>Phaeobacter</taxon>
    </lineage>
</organism>
<sequence length="181" mass="19836">MPKQQRITNKERLKIQALIAEGESDASIARKLGRHRSTVTKIRLSKQKRSVTTGGQNVRGRVSDEEHAAFKAKTEALGITMSDGVRRLVRHSLGVLDLQSEEIEALAGLRKELNAIGVNLNQLVTLAQSGRLSWNARDGKLVQQLDVKVDEAVNQLVAFVSASRQRAFVEAAFPIGGAMNE</sequence>
<reference evidence="2 3" key="1">
    <citation type="journal article" date="2017" name="Front. Microbiol.">
        <title>Phaeobacter piscinae sp. nov., a species of the Roseobacter group and potential aquaculture probiont.</title>
        <authorList>
            <person name="Sonnenschein E.C."/>
            <person name="Phippen C.B.W."/>
            <person name="Nielsen K.F."/>
            <person name="Mateiu R.V."/>
            <person name="Melchiorsen J."/>
            <person name="Gram L."/>
            <person name="Overmann J."/>
            <person name="Freese H.M."/>
        </authorList>
    </citation>
    <scope>NUCLEOTIDE SEQUENCE [LARGE SCALE GENOMIC DNA]</scope>
    <source>
        <strain evidence="2 3">P88</strain>
        <plasmid evidence="3">pp88_e</plasmid>
    </source>
</reference>
<keyword evidence="2" id="KW-0614">Plasmid</keyword>
<dbReference type="SUPFAM" id="SSF46689">
    <property type="entry name" value="Homeodomain-like"/>
    <property type="match status" value="1"/>
</dbReference>
<dbReference type="Pfam" id="PF13936">
    <property type="entry name" value="HTH_38"/>
    <property type="match status" value="1"/>
</dbReference>
<gene>
    <name evidence="2" type="ORF">PhaeoP88_04469</name>
</gene>
<dbReference type="GeneID" id="31848650"/>
<reference evidence="2 3" key="2">
    <citation type="journal article" date="2017" name="Genome Biol. Evol.">
        <title>Trajectories and Drivers of Genome Evolution in Surface-Associated Marine Phaeobacter.</title>
        <authorList>
            <person name="Freese H.M."/>
            <person name="Sikorski J."/>
            <person name="Bunk B."/>
            <person name="Scheuner C."/>
            <person name="Meier-Kolthoff J.P."/>
            <person name="Sproer C."/>
            <person name="Gram L."/>
            <person name="Overmann J."/>
        </authorList>
    </citation>
    <scope>NUCLEOTIDE SEQUENCE [LARGE SCALE GENOMIC DNA]</scope>
    <source>
        <strain evidence="2 3">P88</strain>
        <plasmid evidence="3">pp88_e</plasmid>
    </source>
</reference>
<name>A0A2I7KGT0_9RHOB</name>
<dbReference type="EMBL" id="CP010730">
    <property type="protein sequence ID" value="AUR01781.1"/>
    <property type="molecule type" value="Genomic_DNA"/>
</dbReference>
<geneLocation type="plasmid" evidence="3">
    <name>pp88_e</name>
</geneLocation>
<proteinExistence type="predicted"/>
<dbReference type="Proteomes" id="UP000236447">
    <property type="component" value="Plasmid pP88_e"/>
</dbReference>
<evidence type="ECO:0000259" key="1">
    <source>
        <dbReference type="Pfam" id="PF13936"/>
    </source>
</evidence>
<dbReference type="AlphaFoldDB" id="A0A2I7KGT0"/>
<dbReference type="RefSeq" id="WP_024099655.1">
    <property type="nucleotide sequence ID" value="NZ_CP010730.1"/>
</dbReference>
<feature type="domain" description="Transposase IS30-like HTH" evidence="1">
    <location>
        <begin position="3"/>
        <end position="40"/>
    </location>
</feature>
<evidence type="ECO:0000313" key="3">
    <source>
        <dbReference type="Proteomes" id="UP000236447"/>
    </source>
</evidence>
<dbReference type="InterPro" id="IPR025246">
    <property type="entry name" value="IS30-like_HTH"/>
</dbReference>